<dbReference type="RefSeq" id="WP_267665321.1">
    <property type="nucleotide sequence ID" value="NZ_JAODIX010000063.1"/>
</dbReference>
<evidence type="ECO:0000313" key="2">
    <source>
        <dbReference type="Proteomes" id="UP001596390"/>
    </source>
</evidence>
<evidence type="ECO:0000313" key="1">
    <source>
        <dbReference type="EMBL" id="MFC7187860.1"/>
    </source>
</evidence>
<dbReference type="AlphaFoldDB" id="A0ABD5YN68"/>
<comment type="caution">
    <text evidence="1">The sequence shown here is derived from an EMBL/GenBank/DDBJ whole genome shotgun (WGS) entry which is preliminary data.</text>
</comment>
<sequence length="568" mass="64878">MGKSYHAVKWAESTGSPLTIFTSRRELYGQYEKWCEEQGLDYLVLPAFHHECETIGEDHPIEGRIDDLYESGISGAEIHREAKRYFGRDLPCQLDGPCQYMEKREFDPENYDVLIGHYLQAHNRDYIEERYVAIDEFPGDSYFFEPTHNEATRAVSNYLRAEDTLPFENWKDLHRRHDNEEHETVVSEWKEEMGFYSHRDTRITLQRSPHFHAHAPLLTHAAIEFDLLENEWEYAELGSGRVAVRTPEDEWTILIPPPFYAAESVVALDGTPTIAKWRMVLGGDWIEHEEVLDSDEEKREYLGDVLGLKIKQTDAGAKPYQSGSHVNVDSDGALLESIHEEEGSRPAVITSKQAKEQYKSTDVQQHVEVAEHYGNLKGSNKFAETRLGAIIGSPHPPEGEAVIRWGAIDGEAISRKVGEDGRVTKGMNLDFGGYGNALFRDVVEKEVLQAIMRFSRTPSEDEHGATVYAHTSRLPYWVEADERLEVNTWSKGMVEVVGAIRDSEKWPDGEWKNGEIAAETSVGDRQVGELMKELDEEGYVTHRRGGRGNAYHWSNERLDEFSRYGRVV</sequence>
<name>A0ABD5YN68_9EURY</name>
<keyword evidence="2" id="KW-1185">Reference proteome</keyword>
<dbReference type="Proteomes" id="UP001596390">
    <property type="component" value="Unassembled WGS sequence"/>
</dbReference>
<protein>
    <submittedName>
        <fullName evidence="1">Uncharacterized protein</fullName>
    </submittedName>
</protein>
<reference evidence="1 2" key="1">
    <citation type="journal article" date="2019" name="Int. J. Syst. Evol. Microbiol.">
        <title>The Global Catalogue of Microorganisms (GCM) 10K type strain sequencing project: providing services to taxonomists for standard genome sequencing and annotation.</title>
        <authorList>
            <consortium name="The Broad Institute Genomics Platform"/>
            <consortium name="The Broad Institute Genome Sequencing Center for Infectious Disease"/>
            <person name="Wu L."/>
            <person name="Ma J."/>
        </authorList>
    </citation>
    <scope>NUCLEOTIDE SEQUENCE [LARGE SCALE GENOMIC DNA]</scope>
    <source>
        <strain evidence="1 2">Q85</strain>
    </source>
</reference>
<proteinExistence type="predicted"/>
<dbReference type="EMBL" id="JBHSZZ010000063">
    <property type="protein sequence ID" value="MFC7187860.1"/>
    <property type="molecule type" value="Genomic_DNA"/>
</dbReference>
<gene>
    <name evidence="1" type="ORF">ACFQMK_13430</name>
</gene>
<organism evidence="1 2">
    <name type="scientific">Halorubrum yunnanense</name>
    <dbReference type="NCBI Taxonomy" id="1526162"/>
    <lineage>
        <taxon>Archaea</taxon>
        <taxon>Methanobacteriati</taxon>
        <taxon>Methanobacteriota</taxon>
        <taxon>Stenosarchaea group</taxon>
        <taxon>Halobacteria</taxon>
        <taxon>Halobacteriales</taxon>
        <taxon>Haloferacaceae</taxon>
        <taxon>Halorubrum</taxon>
    </lineage>
</organism>
<accession>A0ABD5YN68</accession>